<accession>A0A8L0DJB6</accession>
<dbReference type="Proteomes" id="UP000694395">
    <property type="component" value="Chromosome 8"/>
</dbReference>
<dbReference type="AlphaFoldDB" id="A0A8L0DJB6"/>
<proteinExistence type="predicted"/>
<dbReference type="InterPro" id="IPR015095">
    <property type="entry name" value="AlkB_hom8_N"/>
</dbReference>
<dbReference type="Pfam" id="PF00078">
    <property type="entry name" value="RVT_1"/>
    <property type="match status" value="1"/>
</dbReference>
<dbReference type="Pfam" id="PF09004">
    <property type="entry name" value="ALKBH8_N"/>
    <property type="match status" value="1"/>
</dbReference>
<dbReference type="PANTHER" id="PTHR47510">
    <property type="entry name" value="REVERSE TRANSCRIPTASE DOMAIN-CONTAINING PROTEIN"/>
    <property type="match status" value="1"/>
</dbReference>
<dbReference type="Ensembl" id="ENSOMYT00000116582.1">
    <property type="protein sequence ID" value="ENSOMYP00000123411.1"/>
    <property type="gene ID" value="ENSOMYG00000053024.1"/>
</dbReference>
<dbReference type="CDD" id="cd01650">
    <property type="entry name" value="RT_nLTR_like"/>
    <property type="match status" value="1"/>
</dbReference>
<dbReference type="GeneTree" id="ENSGT01020000230367"/>
<dbReference type="GO" id="GO:0016706">
    <property type="term" value="F:2-oxoglutarate-dependent dioxygenase activity"/>
    <property type="evidence" value="ECO:0007669"/>
    <property type="project" value="InterPro"/>
</dbReference>
<evidence type="ECO:0000259" key="2">
    <source>
        <dbReference type="Pfam" id="PF09004"/>
    </source>
</evidence>
<sequence length="553" mass="62507">MFRIASDNNIDEYADSVSEFIRTCVEDVVPIATSKTFPNQKPWIDGSIRVKLKARTTAFNQGKVTGNMTEYKQCNYSLRKAIKQAKRQYRDKVESQFNGSDTRGMWQGLQSITDYKKKTGPVTDQDVLLPGRLNNFFARFEDNTVPLTRPATKTCGLSFTAADVRKTFKRVNHRKAAGPDGIPSRALRACADQLAGVFTDIFHQSLSQSVVPTCFKRATIVPVPKKAKVTELNDYRPVALTSVIMKCFERLVKDHITSTLPDTLDSLQFAYRPNRSTDDAISTTLHTALTHLGKRNTYVRMLFIDYSSAFNTIVPSKLVIKLETLGLDPALCNWVLDFLTGRPQVVRVGNNISTPLILNTGAPQGCVLMIVDFRKQQREHPPIHIDGTVVERVVSFKFLGVHITDKLNWSTHTDSIVKKAQQRLFNLRRLKKFGLSPKALTNFYRCTIESILSGCITAWYGNCSAHNRKALQRVVRAAQRITGGKLPALQDTYTTRCHRKAIKIIKDNNHPSHCLFTPLSSRRRGQYRCIKAGTERLKNSFYLKAIRLLNSHH</sequence>
<reference evidence="3" key="3">
    <citation type="submission" date="2025-09" db="UniProtKB">
        <authorList>
            <consortium name="Ensembl"/>
        </authorList>
    </citation>
    <scope>IDENTIFICATION</scope>
</reference>
<dbReference type="InterPro" id="IPR043502">
    <property type="entry name" value="DNA/RNA_pol_sf"/>
</dbReference>
<feature type="domain" description="Alkylated DNA repair protein AlkB homologue 8 N-terminal" evidence="2">
    <location>
        <begin position="409"/>
        <end position="450"/>
    </location>
</feature>
<evidence type="ECO:0000259" key="1">
    <source>
        <dbReference type="Pfam" id="PF00078"/>
    </source>
</evidence>
<reference evidence="3" key="2">
    <citation type="submission" date="2025-08" db="UniProtKB">
        <authorList>
            <consortium name="Ensembl"/>
        </authorList>
    </citation>
    <scope>IDENTIFICATION</scope>
</reference>
<dbReference type="GO" id="GO:0008168">
    <property type="term" value="F:methyltransferase activity"/>
    <property type="evidence" value="ECO:0007669"/>
    <property type="project" value="InterPro"/>
</dbReference>
<protein>
    <recommendedName>
        <fullName evidence="5">Reverse transcriptase domain-containing protein</fullName>
    </recommendedName>
</protein>
<evidence type="ECO:0000313" key="4">
    <source>
        <dbReference type="Proteomes" id="UP000694395"/>
    </source>
</evidence>
<evidence type="ECO:0000313" key="3">
    <source>
        <dbReference type="Ensembl" id="ENSOMYP00000123411.1"/>
    </source>
</evidence>
<reference evidence="3" key="1">
    <citation type="submission" date="2020-07" db="EMBL/GenBank/DDBJ databases">
        <title>A long reads based de novo assembly of the rainbow trout Arlee double haploid line genome.</title>
        <authorList>
            <person name="Gao G."/>
            <person name="Palti Y."/>
        </authorList>
    </citation>
    <scope>NUCLEOTIDE SEQUENCE [LARGE SCALE GENOMIC DNA]</scope>
</reference>
<dbReference type="InterPro" id="IPR000477">
    <property type="entry name" value="RT_dom"/>
</dbReference>
<name>A0A8L0DJB6_ONCMY</name>
<feature type="domain" description="Reverse transcriptase" evidence="1">
    <location>
        <begin position="224"/>
        <end position="368"/>
    </location>
</feature>
<dbReference type="PANTHER" id="PTHR47510:SF3">
    <property type="entry name" value="ENDO_EXONUCLEASE_PHOSPHATASE DOMAIN-CONTAINING PROTEIN"/>
    <property type="match status" value="1"/>
</dbReference>
<dbReference type="SUPFAM" id="SSF56672">
    <property type="entry name" value="DNA/RNA polymerases"/>
    <property type="match status" value="1"/>
</dbReference>
<organism evidence="3 4">
    <name type="scientific">Oncorhynchus mykiss</name>
    <name type="common">Rainbow trout</name>
    <name type="synonym">Salmo gairdneri</name>
    <dbReference type="NCBI Taxonomy" id="8022"/>
    <lineage>
        <taxon>Eukaryota</taxon>
        <taxon>Metazoa</taxon>
        <taxon>Chordata</taxon>
        <taxon>Craniata</taxon>
        <taxon>Vertebrata</taxon>
        <taxon>Euteleostomi</taxon>
        <taxon>Actinopterygii</taxon>
        <taxon>Neopterygii</taxon>
        <taxon>Teleostei</taxon>
        <taxon>Protacanthopterygii</taxon>
        <taxon>Salmoniformes</taxon>
        <taxon>Salmonidae</taxon>
        <taxon>Salmoninae</taxon>
        <taxon>Oncorhynchus</taxon>
    </lineage>
</organism>
<evidence type="ECO:0008006" key="5">
    <source>
        <dbReference type="Google" id="ProtNLM"/>
    </source>
</evidence>
<keyword evidence="4" id="KW-1185">Reference proteome</keyword>